<feature type="transmembrane region" description="Helical" evidence="6">
    <location>
        <begin position="12"/>
        <end position="33"/>
    </location>
</feature>
<evidence type="ECO:0000256" key="6">
    <source>
        <dbReference type="SAM" id="Phobius"/>
    </source>
</evidence>
<comment type="similarity">
    <text evidence="5">Belongs to the SAT4 family.</text>
</comment>
<protein>
    <recommendedName>
        <fullName evidence="7">Rhodopsin domain-containing protein</fullName>
    </recommendedName>
</protein>
<feature type="transmembrane region" description="Helical" evidence="6">
    <location>
        <begin position="166"/>
        <end position="185"/>
    </location>
</feature>
<evidence type="ECO:0000313" key="8">
    <source>
        <dbReference type="EMBL" id="KAF2867759.1"/>
    </source>
</evidence>
<evidence type="ECO:0000256" key="5">
    <source>
        <dbReference type="ARBA" id="ARBA00038359"/>
    </source>
</evidence>
<feature type="transmembrane region" description="Helical" evidence="6">
    <location>
        <begin position="45"/>
        <end position="67"/>
    </location>
</feature>
<reference evidence="8 9" key="1">
    <citation type="submission" date="2020-01" db="EMBL/GenBank/DDBJ databases">
        <authorList>
            <consortium name="DOE Joint Genome Institute"/>
            <person name="Haridas S."/>
            <person name="Albert R."/>
            <person name="Binder M."/>
            <person name="Bloem J."/>
            <person name="Labutti K."/>
            <person name="Salamov A."/>
            <person name="Andreopoulos B."/>
            <person name="Baker S.E."/>
            <person name="Barry K."/>
            <person name="Bills G."/>
            <person name="Bluhm B.H."/>
            <person name="Cannon C."/>
            <person name="Castanera R."/>
            <person name="Culley D.E."/>
            <person name="Daum C."/>
            <person name="Ezra D."/>
            <person name="Gonzalez J.B."/>
            <person name="Henrissat B."/>
            <person name="Kuo A."/>
            <person name="Liang C."/>
            <person name="Lipzen A."/>
            <person name="Lutzoni F."/>
            <person name="Magnuson J."/>
            <person name="Mondo S."/>
            <person name="Nolan M."/>
            <person name="Ohm R."/>
            <person name="Pangilinan J."/>
            <person name="Park H.-J.H."/>
            <person name="Ramirez L."/>
            <person name="Alfaro M."/>
            <person name="Sun H."/>
            <person name="Tritt A."/>
            <person name="Yoshinaga Y."/>
            <person name="Zwiers L.-H.L."/>
            <person name="Turgeon B.G."/>
            <person name="Goodwin S.B."/>
            <person name="Spatafora J.W."/>
            <person name="Crous P.W."/>
            <person name="Grigoriev I.V."/>
        </authorList>
    </citation>
    <scope>NUCLEOTIDE SEQUENCE [LARGE SCALE GENOMIC DNA]</scope>
    <source>
        <strain evidence="8 9">CBS 611.86</strain>
    </source>
</reference>
<dbReference type="Pfam" id="PF20684">
    <property type="entry name" value="Fung_rhodopsin"/>
    <property type="match status" value="1"/>
</dbReference>
<evidence type="ECO:0000256" key="2">
    <source>
        <dbReference type="ARBA" id="ARBA00022692"/>
    </source>
</evidence>
<keyword evidence="4 6" id="KW-0472">Membrane</keyword>
<dbReference type="Proteomes" id="UP000481861">
    <property type="component" value="Unassembled WGS sequence"/>
</dbReference>
<gene>
    <name evidence="8" type="ORF">BDV95DRAFT_622092</name>
</gene>
<dbReference type="GO" id="GO:0016020">
    <property type="term" value="C:membrane"/>
    <property type="evidence" value="ECO:0007669"/>
    <property type="project" value="UniProtKB-SubCell"/>
</dbReference>
<evidence type="ECO:0000259" key="7">
    <source>
        <dbReference type="Pfam" id="PF20684"/>
    </source>
</evidence>
<dbReference type="PANTHER" id="PTHR33048:SF21">
    <property type="entry name" value="INTEGRAL MEMBRANE PROTEIN"/>
    <property type="match status" value="1"/>
</dbReference>
<dbReference type="EMBL" id="JAADJZ010000022">
    <property type="protein sequence ID" value="KAF2867759.1"/>
    <property type="molecule type" value="Genomic_DNA"/>
</dbReference>
<comment type="caution">
    <text evidence="8">The sequence shown here is derived from an EMBL/GenBank/DDBJ whole genome shotgun (WGS) entry which is preliminary data.</text>
</comment>
<keyword evidence="3 6" id="KW-1133">Transmembrane helix</keyword>
<dbReference type="OrthoDB" id="3897607at2759"/>
<accession>A0A7C8M466</accession>
<keyword evidence="2 6" id="KW-0812">Transmembrane</keyword>
<comment type="subcellular location">
    <subcellularLocation>
        <location evidence="1">Membrane</location>
        <topology evidence="1">Multi-pass membrane protein</topology>
    </subcellularLocation>
</comment>
<sequence>MRITPTGPALNYIIVDSIFIALTCVVIALRLWGRLRLRTIGLDDWLMFLGFLMSQFSNVAVFVAINHGGGARAYRISHWDGMQARKFYLFGSINYTISIIPMKTSICVQLLRLTARIKPVYAYVLYATMGVTICASVIRVIVWTTRCKPFAAAWNPALGTCGDPNIVLHVSYFFSAICILTDWMSLKKKLQVGFVLSLGFLASIATCVRFKYLTAYVDPKEYLYGLPDMGIWSGLETTLGMIAGSLPALRPLWRSLTDRSSSSTNKATGRRTGGLTHRLQMLKSSSRRHPLGDGDGPDNDVTYMGHVIQVSGGKDLERGTGHGHGHARAQGDSASQTHILGEERGDILMETQIEVKSERDNSSQEFDRKAST</sequence>
<dbReference type="InterPro" id="IPR052337">
    <property type="entry name" value="SAT4-like"/>
</dbReference>
<name>A0A7C8M466_9PLEO</name>
<keyword evidence="9" id="KW-1185">Reference proteome</keyword>
<evidence type="ECO:0000256" key="3">
    <source>
        <dbReference type="ARBA" id="ARBA00022989"/>
    </source>
</evidence>
<feature type="transmembrane region" description="Helical" evidence="6">
    <location>
        <begin position="123"/>
        <end position="146"/>
    </location>
</feature>
<proteinExistence type="inferred from homology"/>
<evidence type="ECO:0000256" key="4">
    <source>
        <dbReference type="ARBA" id="ARBA00023136"/>
    </source>
</evidence>
<evidence type="ECO:0000313" key="9">
    <source>
        <dbReference type="Proteomes" id="UP000481861"/>
    </source>
</evidence>
<organism evidence="8 9">
    <name type="scientific">Massariosphaeria phaeospora</name>
    <dbReference type="NCBI Taxonomy" id="100035"/>
    <lineage>
        <taxon>Eukaryota</taxon>
        <taxon>Fungi</taxon>
        <taxon>Dikarya</taxon>
        <taxon>Ascomycota</taxon>
        <taxon>Pezizomycotina</taxon>
        <taxon>Dothideomycetes</taxon>
        <taxon>Pleosporomycetidae</taxon>
        <taxon>Pleosporales</taxon>
        <taxon>Pleosporales incertae sedis</taxon>
        <taxon>Massariosphaeria</taxon>
    </lineage>
</organism>
<feature type="domain" description="Rhodopsin" evidence="7">
    <location>
        <begin position="29"/>
        <end position="254"/>
    </location>
</feature>
<evidence type="ECO:0000256" key="1">
    <source>
        <dbReference type="ARBA" id="ARBA00004141"/>
    </source>
</evidence>
<feature type="transmembrane region" description="Helical" evidence="6">
    <location>
        <begin position="192"/>
        <end position="211"/>
    </location>
</feature>
<dbReference type="InterPro" id="IPR049326">
    <property type="entry name" value="Rhodopsin_dom_fungi"/>
</dbReference>
<feature type="transmembrane region" description="Helical" evidence="6">
    <location>
        <begin position="87"/>
        <end position="111"/>
    </location>
</feature>
<dbReference type="AlphaFoldDB" id="A0A7C8M466"/>
<dbReference type="PANTHER" id="PTHR33048">
    <property type="entry name" value="PTH11-LIKE INTEGRAL MEMBRANE PROTEIN (AFU_ORTHOLOGUE AFUA_5G11245)"/>
    <property type="match status" value="1"/>
</dbReference>